<dbReference type="CDD" id="cd21037">
    <property type="entry name" value="MLKL_NTD"/>
    <property type="match status" value="1"/>
</dbReference>
<dbReference type="InterPro" id="IPR011009">
    <property type="entry name" value="Kinase-like_dom_sf"/>
</dbReference>
<organism evidence="2 3">
    <name type="scientific">Crucibulum laeve</name>
    <dbReference type="NCBI Taxonomy" id="68775"/>
    <lineage>
        <taxon>Eukaryota</taxon>
        <taxon>Fungi</taxon>
        <taxon>Dikarya</taxon>
        <taxon>Basidiomycota</taxon>
        <taxon>Agaricomycotina</taxon>
        <taxon>Agaricomycetes</taxon>
        <taxon>Agaricomycetidae</taxon>
        <taxon>Agaricales</taxon>
        <taxon>Agaricineae</taxon>
        <taxon>Nidulariaceae</taxon>
        <taxon>Crucibulum</taxon>
    </lineage>
</organism>
<protein>
    <submittedName>
        <fullName evidence="2">TKL/TKL-ccin protein kinase</fullName>
    </submittedName>
</protein>
<dbReference type="InterPro" id="IPR001245">
    <property type="entry name" value="Ser-Thr/Tyr_kinase_cat_dom"/>
</dbReference>
<dbReference type="Proteomes" id="UP000308652">
    <property type="component" value="Unassembled WGS sequence"/>
</dbReference>
<sequence>MRKVVGVSINALEIAGSLCGVPFVGTAAIILKDICMSCDEMIAQKRKSKRIKDKCVLLLNTFNDNLSNMEGTELQKTADEVTAIFEKINGRIREWSRYNRLTMWLKNTEIGTSLDRFESELETALSQFQINSHFALHNSQRETMEIIRSNSDEMKELLFQLLTNRAETQRIIELQNSGEHIAEDIMGAGQRELAEMRTQQELMVTSVRSMSPSPQPRDSQQYLQYQRSLINFHRLTGIPPTVKCLNGEVAKSGDLAIAGGTYSDIWQGTWLGEEKVALKALRNIKASDPRAQKRFEHEITVWSNLKNDHILPFYGIVTDQGQHIHTVSPWQENGNVLDYVKLEPQADKFKLISGAAKGLEYLHANGVIHGNVKCANILVSASGEACICDFGMSKLIEEVTEKSASATLTASGSARWLAPELIEGAVSSPTKAADTYSFAMAILELTTGKHPFAERKRDASVIHDIVVLKKTPYRPKDKDACVWLTDDLWRLMQSCWHADALTRPSMELVSGRIQEIASSQDVEMADSQ</sequence>
<dbReference type="PANTHER" id="PTHR44329">
    <property type="entry name" value="SERINE/THREONINE-PROTEIN KINASE TNNI3K-RELATED"/>
    <property type="match status" value="1"/>
</dbReference>
<keyword evidence="3" id="KW-1185">Reference proteome</keyword>
<keyword evidence="2" id="KW-0808">Transferase</keyword>
<dbReference type="Pfam" id="PF07714">
    <property type="entry name" value="PK_Tyr_Ser-Thr"/>
    <property type="match status" value="1"/>
</dbReference>
<dbReference type="InterPro" id="IPR000719">
    <property type="entry name" value="Prot_kinase_dom"/>
</dbReference>
<reference evidence="2 3" key="1">
    <citation type="journal article" date="2019" name="Nat. Ecol. Evol.">
        <title>Megaphylogeny resolves global patterns of mushroom evolution.</title>
        <authorList>
            <person name="Varga T."/>
            <person name="Krizsan K."/>
            <person name="Foldi C."/>
            <person name="Dima B."/>
            <person name="Sanchez-Garcia M."/>
            <person name="Sanchez-Ramirez S."/>
            <person name="Szollosi G.J."/>
            <person name="Szarkandi J.G."/>
            <person name="Papp V."/>
            <person name="Albert L."/>
            <person name="Andreopoulos W."/>
            <person name="Angelini C."/>
            <person name="Antonin V."/>
            <person name="Barry K.W."/>
            <person name="Bougher N.L."/>
            <person name="Buchanan P."/>
            <person name="Buyck B."/>
            <person name="Bense V."/>
            <person name="Catcheside P."/>
            <person name="Chovatia M."/>
            <person name="Cooper J."/>
            <person name="Damon W."/>
            <person name="Desjardin D."/>
            <person name="Finy P."/>
            <person name="Geml J."/>
            <person name="Haridas S."/>
            <person name="Hughes K."/>
            <person name="Justo A."/>
            <person name="Karasinski D."/>
            <person name="Kautmanova I."/>
            <person name="Kiss B."/>
            <person name="Kocsube S."/>
            <person name="Kotiranta H."/>
            <person name="LaButti K.M."/>
            <person name="Lechner B.E."/>
            <person name="Liimatainen K."/>
            <person name="Lipzen A."/>
            <person name="Lukacs Z."/>
            <person name="Mihaltcheva S."/>
            <person name="Morgado L.N."/>
            <person name="Niskanen T."/>
            <person name="Noordeloos M.E."/>
            <person name="Ohm R.A."/>
            <person name="Ortiz-Santana B."/>
            <person name="Ovrebo C."/>
            <person name="Racz N."/>
            <person name="Riley R."/>
            <person name="Savchenko A."/>
            <person name="Shiryaev A."/>
            <person name="Soop K."/>
            <person name="Spirin V."/>
            <person name="Szebenyi C."/>
            <person name="Tomsovsky M."/>
            <person name="Tulloss R.E."/>
            <person name="Uehling J."/>
            <person name="Grigoriev I.V."/>
            <person name="Vagvolgyi C."/>
            <person name="Papp T."/>
            <person name="Martin F.M."/>
            <person name="Miettinen O."/>
            <person name="Hibbett D.S."/>
            <person name="Nagy L.G."/>
        </authorList>
    </citation>
    <scope>NUCLEOTIDE SEQUENCE [LARGE SCALE GENOMIC DNA]</scope>
    <source>
        <strain evidence="2 3">CBS 166.37</strain>
    </source>
</reference>
<evidence type="ECO:0000313" key="2">
    <source>
        <dbReference type="EMBL" id="TFK42824.1"/>
    </source>
</evidence>
<dbReference type="AlphaFoldDB" id="A0A5C3MBL3"/>
<dbReference type="InterPro" id="IPR051681">
    <property type="entry name" value="Ser/Thr_Kinases-Pseudokinases"/>
</dbReference>
<feature type="domain" description="Protein kinase" evidence="1">
    <location>
        <begin position="251"/>
        <end position="517"/>
    </location>
</feature>
<dbReference type="STRING" id="68775.A0A5C3MBL3"/>
<dbReference type="OrthoDB" id="5966500at2759"/>
<keyword evidence="2" id="KW-0418">Kinase</keyword>
<name>A0A5C3MBL3_9AGAR</name>
<evidence type="ECO:0000313" key="3">
    <source>
        <dbReference type="Proteomes" id="UP000308652"/>
    </source>
</evidence>
<accession>A0A5C3MBL3</accession>
<dbReference type="SUPFAM" id="SSF56112">
    <property type="entry name" value="Protein kinase-like (PK-like)"/>
    <property type="match status" value="1"/>
</dbReference>
<dbReference type="Gene3D" id="1.10.510.10">
    <property type="entry name" value="Transferase(Phosphotransferase) domain 1"/>
    <property type="match status" value="1"/>
</dbReference>
<dbReference type="PROSITE" id="PS50011">
    <property type="entry name" value="PROTEIN_KINASE_DOM"/>
    <property type="match status" value="1"/>
</dbReference>
<dbReference type="InterPro" id="IPR059179">
    <property type="entry name" value="MLKL-like_MCAfunc"/>
</dbReference>
<dbReference type="PANTHER" id="PTHR44329:SF214">
    <property type="entry name" value="PROTEIN KINASE DOMAIN-CONTAINING PROTEIN"/>
    <property type="match status" value="1"/>
</dbReference>
<dbReference type="EMBL" id="ML213592">
    <property type="protein sequence ID" value="TFK42824.1"/>
    <property type="molecule type" value="Genomic_DNA"/>
</dbReference>
<proteinExistence type="predicted"/>
<evidence type="ECO:0000259" key="1">
    <source>
        <dbReference type="PROSITE" id="PS50011"/>
    </source>
</evidence>
<dbReference type="GO" id="GO:0004674">
    <property type="term" value="F:protein serine/threonine kinase activity"/>
    <property type="evidence" value="ECO:0007669"/>
    <property type="project" value="TreeGrafter"/>
</dbReference>
<gene>
    <name evidence="2" type="ORF">BDQ12DRAFT_732427</name>
</gene>
<dbReference type="GO" id="GO:0005524">
    <property type="term" value="F:ATP binding"/>
    <property type="evidence" value="ECO:0007669"/>
    <property type="project" value="InterPro"/>
</dbReference>